<accession>A0ABN7Q5T1</accession>
<name>A0ABN7Q5T1_9BURK</name>
<dbReference type="Gene3D" id="3.30.460.10">
    <property type="entry name" value="Beta Polymerase, domain 2"/>
    <property type="match status" value="1"/>
</dbReference>
<dbReference type="SUPFAM" id="SSF81301">
    <property type="entry name" value="Nucleotidyltransferase"/>
    <property type="match status" value="1"/>
</dbReference>
<dbReference type="Proteomes" id="UP000672657">
    <property type="component" value="Unassembled WGS sequence"/>
</dbReference>
<organism evidence="1 2">
    <name type="scientific">Cupriavidus numazuensis</name>
    <dbReference type="NCBI Taxonomy" id="221992"/>
    <lineage>
        <taxon>Bacteria</taxon>
        <taxon>Pseudomonadati</taxon>
        <taxon>Pseudomonadota</taxon>
        <taxon>Betaproteobacteria</taxon>
        <taxon>Burkholderiales</taxon>
        <taxon>Burkholderiaceae</taxon>
        <taxon>Cupriavidus</taxon>
    </lineage>
</organism>
<comment type="caution">
    <text evidence="1">The sequence shown here is derived from an EMBL/GenBank/DDBJ whole genome shotgun (WGS) entry which is preliminary data.</text>
</comment>
<keyword evidence="2" id="KW-1185">Reference proteome</keyword>
<dbReference type="CDD" id="cd05403">
    <property type="entry name" value="NT_KNTase_like"/>
    <property type="match status" value="1"/>
</dbReference>
<evidence type="ECO:0000313" key="2">
    <source>
        <dbReference type="Proteomes" id="UP000672657"/>
    </source>
</evidence>
<dbReference type="Gene3D" id="1.10.10.10">
    <property type="entry name" value="Winged helix-like DNA-binding domain superfamily/Winged helix DNA-binding domain"/>
    <property type="match status" value="1"/>
</dbReference>
<evidence type="ECO:0000313" key="1">
    <source>
        <dbReference type="EMBL" id="CAG2158053.1"/>
    </source>
</evidence>
<proteinExistence type="predicted"/>
<sequence length="206" mass="22630">MLQTLSDTLFGEYRRRVLSLLLLHPEASYHVREIARLTDTAPGTLHKELSKLAQAGILIREPRGNQLAYRANRASPVFEELSSIMRKTSGLTDVLAQALQPCAHEIDTAFIYGSTASGRETAQSDVDIMLIGDIGFARAVQQLYPAQAVLAREINPKVLSREEWRAGLANNDAFLRDVLAKPKLFVIGSDHDLGELAGNQPGRDPA</sequence>
<dbReference type="RefSeq" id="WP_211956666.1">
    <property type="nucleotide sequence ID" value="NZ_CAJPVI010000044.1"/>
</dbReference>
<dbReference type="InterPro" id="IPR043519">
    <property type="entry name" value="NT_sf"/>
</dbReference>
<gene>
    <name evidence="1" type="ORF">LMG26411_05811</name>
</gene>
<evidence type="ECO:0008006" key="3">
    <source>
        <dbReference type="Google" id="ProtNLM"/>
    </source>
</evidence>
<dbReference type="CDD" id="cd00090">
    <property type="entry name" value="HTH_ARSR"/>
    <property type="match status" value="1"/>
</dbReference>
<dbReference type="InterPro" id="IPR036388">
    <property type="entry name" value="WH-like_DNA-bd_sf"/>
</dbReference>
<dbReference type="InterPro" id="IPR011991">
    <property type="entry name" value="ArsR-like_HTH"/>
</dbReference>
<reference evidence="1 2" key="1">
    <citation type="submission" date="2021-03" db="EMBL/GenBank/DDBJ databases">
        <authorList>
            <person name="Peeters C."/>
        </authorList>
    </citation>
    <scope>NUCLEOTIDE SEQUENCE [LARGE SCALE GENOMIC DNA]</scope>
    <source>
        <strain evidence="1 2">LMG 26411</strain>
    </source>
</reference>
<protein>
    <recommendedName>
        <fullName evidence="3">DNA polymerase subunit beta</fullName>
    </recommendedName>
</protein>
<dbReference type="SUPFAM" id="SSF46785">
    <property type="entry name" value="Winged helix' DNA-binding domain"/>
    <property type="match status" value="1"/>
</dbReference>
<dbReference type="InterPro" id="IPR036390">
    <property type="entry name" value="WH_DNA-bd_sf"/>
</dbReference>
<dbReference type="EMBL" id="CAJPVI010000044">
    <property type="protein sequence ID" value="CAG2158053.1"/>
    <property type="molecule type" value="Genomic_DNA"/>
</dbReference>